<reference evidence="2 3" key="1">
    <citation type="journal article" date="2008" name="Nature">
        <title>The genome of Laccaria bicolor provides insights into mycorrhizal symbiosis.</title>
        <authorList>
            <person name="Martin F."/>
            <person name="Aerts A."/>
            <person name="Ahren D."/>
            <person name="Brun A."/>
            <person name="Danchin E.G.J."/>
            <person name="Duchaussoy F."/>
            <person name="Gibon J."/>
            <person name="Kohler A."/>
            <person name="Lindquist E."/>
            <person name="Pereda V."/>
            <person name="Salamov A."/>
            <person name="Shapiro H.J."/>
            <person name="Wuyts J."/>
            <person name="Blaudez D."/>
            <person name="Buee M."/>
            <person name="Brokstein P."/>
            <person name="Canbaeck B."/>
            <person name="Cohen D."/>
            <person name="Courty P.E."/>
            <person name="Coutinho P.M."/>
            <person name="Delaruelle C."/>
            <person name="Detter J.C."/>
            <person name="Deveau A."/>
            <person name="DiFazio S."/>
            <person name="Duplessis S."/>
            <person name="Fraissinet-Tachet L."/>
            <person name="Lucic E."/>
            <person name="Frey-Klett P."/>
            <person name="Fourrey C."/>
            <person name="Feussner I."/>
            <person name="Gay G."/>
            <person name="Grimwood J."/>
            <person name="Hoegger P.J."/>
            <person name="Jain P."/>
            <person name="Kilaru S."/>
            <person name="Labbe J."/>
            <person name="Lin Y.C."/>
            <person name="Legue V."/>
            <person name="Le Tacon F."/>
            <person name="Marmeisse R."/>
            <person name="Melayah D."/>
            <person name="Montanini B."/>
            <person name="Muratet M."/>
            <person name="Nehls U."/>
            <person name="Niculita-Hirzel H."/>
            <person name="Oudot-Le Secq M.P."/>
            <person name="Peter M."/>
            <person name="Quesneville H."/>
            <person name="Rajashekar B."/>
            <person name="Reich M."/>
            <person name="Rouhier N."/>
            <person name="Schmutz J."/>
            <person name="Yin T."/>
            <person name="Chalot M."/>
            <person name="Henrissat B."/>
            <person name="Kuees U."/>
            <person name="Lucas S."/>
            <person name="Van de Peer Y."/>
            <person name="Podila G.K."/>
            <person name="Polle A."/>
            <person name="Pukkila P.J."/>
            <person name="Richardson P.M."/>
            <person name="Rouze P."/>
            <person name="Sanders I.R."/>
            <person name="Stajich J.E."/>
            <person name="Tunlid A."/>
            <person name="Tuskan G."/>
            <person name="Grigoriev I.V."/>
        </authorList>
    </citation>
    <scope>NUCLEOTIDE SEQUENCE [LARGE SCALE GENOMIC DNA]</scope>
    <source>
        <strain evidence="3">S238N-H82 / ATCC MYA-4686</strain>
    </source>
</reference>
<dbReference type="GeneID" id="6068835"/>
<evidence type="ECO:0000313" key="2">
    <source>
        <dbReference type="EMBL" id="EDR16124.1"/>
    </source>
</evidence>
<dbReference type="HOGENOM" id="CLU_007974_0_0_1"/>
<protein>
    <submittedName>
        <fullName evidence="2">Predicted protein</fullName>
    </submittedName>
</protein>
<dbReference type="Pfam" id="PF14737">
    <property type="entry name" value="DUF4470"/>
    <property type="match status" value="1"/>
</dbReference>
<keyword evidence="3" id="KW-1185">Reference proteome</keyword>
<dbReference type="InParanoid" id="B0CPN1"/>
<evidence type="ECO:0000313" key="3">
    <source>
        <dbReference type="Proteomes" id="UP000001194"/>
    </source>
</evidence>
<dbReference type="AlphaFoldDB" id="B0CPN1"/>
<dbReference type="STRING" id="486041.B0CPN1"/>
<dbReference type="KEGG" id="lbc:LACBIDRAFT_301895"/>
<evidence type="ECO:0000259" key="1">
    <source>
        <dbReference type="Pfam" id="PF14737"/>
    </source>
</evidence>
<organism evidence="3">
    <name type="scientific">Laccaria bicolor (strain S238N-H82 / ATCC MYA-4686)</name>
    <name type="common">Bicoloured deceiver</name>
    <name type="synonym">Laccaria laccata var. bicolor</name>
    <dbReference type="NCBI Taxonomy" id="486041"/>
    <lineage>
        <taxon>Eukaryota</taxon>
        <taxon>Fungi</taxon>
        <taxon>Dikarya</taxon>
        <taxon>Basidiomycota</taxon>
        <taxon>Agaricomycotina</taxon>
        <taxon>Agaricomycetes</taxon>
        <taxon>Agaricomycetidae</taxon>
        <taxon>Agaricales</taxon>
        <taxon>Agaricineae</taxon>
        <taxon>Hydnangiaceae</taxon>
        <taxon>Laccaria</taxon>
    </lineage>
</organism>
<sequence length="1021" mass="113620">MANLLFWPSKYFFYAIGNTSAVYLTADIALEEPARILLLGCGDPRNVLHTIFTEPRNSRNVLLLTMIADRQPYATIWNIFFHFRLDKDSHTTLIDQCKKLIKHSETAQKWKVSPYASSIKMSTDYTLKELRRHWTLYVGMEELPNSRLTPIHDAFDQLSKKNSRENKITATCSLGPLGHRGLTITPEHFRNFWKTGVTFVDGKRIATATLLNPTFVYSLGREGCSLHHGTDPLNVFHLAALFGNAKSAVSMTEVVKAANQEFAGWCSSYLDSLSSTSPPTIRFFVGKATAVCRALCVFGDVGILNPGVPVAQWKTQLIQLSGDEYYTSAPGGAPVNFNVIHTSNLEDHIGLLNVLVTSLPLLSREPSSVLYTESLLFLGQDSATKEFTEHLHADLSVIGLLIGLSPVDYLCGFSTRSNTHELIMHRQSKQGANVSQFQQVTTWKAPTSGDTIASQTANIASPVFDEHQLGTLLYDIYQSIFEQESSKTFWAANQKNVYKAVGVSNLAHYGRESFVLLLQLIRRRLQPSEDSWTRVMDRFMSLQLAAWSIESMDTLHLQDFGGQLHRHVPDLVRIVLVVPREKLSVLENSKPDEIGNPPLQCDIFGMRHQNIFTAVHVAFGRAIPMGTKSRPHVIFEEDTRGWAGSSSLVVSFVAPSWLLCAEPPEQLSIGFGVRNTPLACATLIKKLGLALHVFSAKLMDKTLVHVLPEHPLPSRYPSESLGRKEPGVLSQIGKSGAASVELDEQCELITSLTARVSITNEDSARLFSEAGGKVVPQITQLSPCIIRVALGDQTQDIVYPFPVAGSAHRLRLARKSRHIEVVVPTSRSLMPDGMKLNPFPVINSKGLLHTWSIHRVNLSALPVLDVKARNIKEWLDPHVAFTMSARELSLRKKQQIDTLMFVKNTLQSIFVGASGIQGGTVHRLFALRDKKTNNCDTCIFIDEIRYDLAAHTLICDGYVLPLTVEIIKENEKPFANLVHQGKMINIDVLEGGMQAWKQLLPAFVERCRSSWTHGANCEYIA</sequence>
<accession>B0CPN1</accession>
<dbReference type="EMBL" id="DS547091">
    <property type="protein sequence ID" value="EDR16124.1"/>
    <property type="molecule type" value="Genomic_DNA"/>
</dbReference>
<dbReference type="InterPro" id="IPR027974">
    <property type="entry name" value="DUF4470"/>
</dbReference>
<gene>
    <name evidence="2" type="ORF">LACBIDRAFT_301895</name>
</gene>
<feature type="domain" description="DUF4470" evidence="1">
    <location>
        <begin position="16"/>
        <end position="80"/>
    </location>
</feature>
<dbReference type="Proteomes" id="UP000001194">
    <property type="component" value="Unassembled WGS sequence"/>
</dbReference>
<proteinExistence type="predicted"/>
<dbReference type="RefSeq" id="XP_001874332.1">
    <property type="nucleotide sequence ID" value="XM_001874297.1"/>
</dbReference>
<name>B0CPN1_LACBS</name>
<dbReference type="OrthoDB" id="432970at2759"/>